<dbReference type="EMBL" id="CP102381">
    <property type="protein sequence ID" value="WEJ63708.1"/>
    <property type="molecule type" value="Genomic_DNA"/>
</dbReference>
<dbReference type="RefSeq" id="WP_275595964.1">
    <property type="nucleotide sequence ID" value="NZ_CP102381.1"/>
</dbReference>
<organism evidence="3 4">
    <name type="scientific">Thiomicrorhabdus lithotrophica</name>
    <dbReference type="NCBI Taxonomy" id="2949997"/>
    <lineage>
        <taxon>Bacteria</taxon>
        <taxon>Pseudomonadati</taxon>
        <taxon>Pseudomonadota</taxon>
        <taxon>Gammaproteobacteria</taxon>
        <taxon>Thiotrichales</taxon>
        <taxon>Piscirickettsiaceae</taxon>
        <taxon>Thiomicrorhabdus</taxon>
    </lineage>
</organism>
<keyword evidence="2" id="KW-0560">Oxidoreductase</keyword>
<evidence type="ECO:0000313" key="3">
    <source>
        <dbReference type="EMBL" id="WEJ63708.1"/>
    </source>
</evidence>
<protein>
    <submittedName>
        <fullName evidence="3">SDR family NAD(P)-dependent oxidoreductase</fullName>
    </submittedName>
</protein>
<comment type="similarity">
    <text evidence="1">Belongs to the short-chain dehydrogenases/reductases (SDR) family.</text>
</comment>
<evidence type="ECO:0000313" key="4">
    <source>
        <dbReference type="Proteomes" id="UP001222275"/>
    </source>
</evidence>
<accession>A0ABY8CHS3</accession>
<proteinExistence type="inferred from homology"/>
<evidence type="ECO:0000256" key="2">
    <source>
        <dbReference type="ARBA" id="ARBA00023002"/>
    </source>
</evidence>
<dbReference type="PRINTS" id="PR00081">
    <property type="entry name" value="GDHRDH"/>
</dbReference>
<dbReference type="PANTHER" id="PTHR44196:SF4">
    <property type="entry name" value="SHORT CHAIN DEHYDROGENASE"/>
    <property type="match status" value="1"/>
</dbReference>
<evidence type="ECO:0000256" key="1">
    <source>
        <dbReference type="ARBA" id="ARBA00006484"/>
    </source>
</evidence>
<dbReference type="PROSITE" id="PS00061">
    <property type="entry name" value="ADH_SHORT"/>
    <property type="match status" value="1"/>
</dbReference>
<gene>
    <name evidence="3" type="ORF">NR989_05525</name>
</gene>
<name>A0ABY8CHS3_9GAMM</name>
<dbReference type="Pfam" id="PF00106">
    <property type="entry name" value="adh_short"/>
    <property type="match status" value="1"/>
</dbReference>
<dbReference type="Proteomes" id="UP001222275">
    <property type="component" value="Chromosome"/>
</dbReference>
<dbReference type="Gene3D" id="3.40.50.720">
    <property type="entry name" value="NAD(P)-binding Rossmann-like Domain"/>
    <property type="match status" value="1"/>
</dbReference>
<dbReference type="SUPFAM" id="SSF51735">
    <property type="entry name" value="NAD(P)-binding Rossmann-fold domains"/>
    <property type="match status" value="1"/>
</dbReference>
<dbReference type="PANTHER" id="PTHR44196">
    <property type="entry name" value="DEHYDROGENASE/REDUCTASE SDR FAMILY MEMBER 7B"/>
    <property type="match status" value="1"/>
</dbReference>
<dbReference type="InterPro" id="IPR020904">
    <property type="entry name" value="Sc_DH/Rdtase_CS"/>
</dbReference>
<dbReference type="InterPro" id="IPR002347">
    <property type="entry name" value="SDR_fam"/>
</dbReference>
<reference evidence="3 4" key="1">
    <citation type="submission" date="2022-06" db="EMBL/GenBank/DDBJ databases">
        <title>Thiomicrohabdus sp. nov, an obligately chemolithoautotrophic, sulfur-oxidizing bacterium isolated from beach of Guanyin Mountain. Amoy.</title>
        <authorList>
            <person name="Zhu H."/>
        </authorList>
    </citation>
    <scope>NUCLEOTIDE SEQUENCE [LARGE SCALE GENOMIC DNA]</scope>
    <source>
        <strain evidence="3 4">XGS-01</strain>
    </source>
</reference>
<keyword evidence="4" id="KW-1185">Reference proteome</keyword>
<dbReference type="InterPro" id="IPR036291">
    <property type="entry name" value="NAD(P)-bd_dom_sf"/>
</dbReference>
<sequence>MQTYLITGAAQGLGKALAHKLIQANHQVILLDKELKRLNAFYDEIADSELDINLVALYPMDLLGANIDNYKELTENLANEYGHIDGVFLNAAILPAFTPIEHFDYMQWYEVLHTNLNANFHLIQQTLPLLSHSDDGKIVAITDNSITEHPAYYGAYGVAKAGLEQLMKTVAQEIKQTSTHGYIARLETFATESRGRLFPGENPTELTSADNMAGFILASIFDQPIMTTTVDFGVIEKL</sequence>